<organism evidence="2 3">
    <name type="scientific">Dorea ammoniilytica</name>
    <dbReference type="NCBI Taxonomy" id="2981788"/>
    <lineage>
        <taxon>Bacteria</taxon>
        <taxon>Bacillati</taxon>
        <taxon>Bacillota</taxon>
        <taxon>Clostridia</taxon>
        <taxon>Lachnospirales</taxon>
        <taxon>Lachnospiraceae</taxon>
        <taxon>Dorea</taxon>
    </lineage>
</organism>
<dbReference type="Proteomes" id="UP001207605">
    <property type="component" value="Unassembled WGS sequence"/>
</dbReference>
<comment type="caution">
    <text evidence="2">The sequence shown here is derived from an EMBL/GenBank/DDBJ whole genome shotgun (WGS) entry which is preliminary data.</text>
</comment>
<keyword evidence="1" id="KW-0812">Transmembrane</keyword>
<feature type="transmembrane region" description="Helical" evidence="1">
    <location>
        <begin position="6"/>
        <end position="25"/>
    </location>
</feature>
<sequence>MKDYLVCILFWTIFTVMLYMFGKAVSREEKSVSGNFISGYLVYSFFVATGAIPMQLADLPWMVFAVYMGVLWIGIAGVILYTAKKKKFGFYSIRVKEYIAENWFLYVMCAVVILMMAFYYAGFWLGNHLDDGYYITKVVTMPYTRIGGNYNYSAGIPGTGISSYIVNTWEIEASVYVKLLGAAPTLYLRLFQSAFYYFLFVNVMKYLTEQVVKTAGIKVSRNTAQYVAAILPLISTYYLYLTNSKILVLRDMFFLQTGMFLGATMVRLCGISIFMILYLKYGTRKKTVPMVIGYIAVSVVLVSKSTIALPIILVSAFSAGLIWLACEYGKKERIAGILLGIVYIAAGIILPNNEGIAQVVKNDITSSLTSIALYPFILIFVCSFLLKNKTIYKLNAQFVLMVLLIITPEYNDVFELCSVYGFVGGRAWTAVVYYFIVLNMGYLCYILYRVTEKDMLPGVVSVCMSAVLTVVMLGGFVQNGGEVLPDNPVKKADVVNSLRVMKNNKYFIPNSTILLGEELEKLTDETGDQLCVVMPKLVVDNDALHSLAVSIRAYAPDIISASAMERYTMSNNPALSEYKQVNYDAFVADPNQENADKLEKELDGTGVNCIVTQSPDYKERFDGMGYSLKASTEDGRYFIWYKAE</sequence>
<reference evidence="2 3" key="1">
    <citation type="journal article" date="2021" name="ISME Commun">
        <title>Automated analysis of genomic sequences facilitates high-throughput and comprehensive description of bacteria.</title>
        <authorList>
            <person name="Hitch T.C.A."/>
        </authorList>
    </citation>
    <scope>NUCLEOTIDE SEQUENCE [LARGE SCALE GENOMIC DNA]</scope>
    <source>
        <strain evidence="2 3">Sanger_02</strain>
    </source>
</reference>
<feature type="transmembrane region" description="Helical" evidence="1">
    <location>
        <begin position="333"/>
        <end position="352"/>
    </location>
</feature>
<keyword evidence="1" id="KW-0472">Membrane</keyword>
<feature type="transmembrane region" description="Helical" evidence="1">
    <location>
        <begin position="455"/>
        <end position="477"/>
    </location>
</feature>
<accession>A0ABT2S6H1</accession>
<keyword evidence="3" id="KW-1185">Reference proteome</keyword>
<feature type="transmembrane region" description="Helical" evidence="1">
    <location>
        <begin position="364"/>
        <end position="386"/>
    </location>
</feature>
<dbReference type="EMBL" id="JAOQJV010000009">
    <property type="protein sequence ID" value="MCU6700194.1"/>
    <property type="molecule type" value="Genomic_DNA"/>
</dbReference>
<name>A0ABT2S6H1_9FIRM</name>
<evidence type="ECO:0000313" key="2">
    <source>
        <dbReference type="EMBL" id="MCU6700194.1"/>
    </source>
</evidence>
<dbReference type="Pfam" id="PF19554">
    <property type="entry name" value="DUF6077"/>
    <property type="match status" value="1"/>
</dbReference>
<feature type="transmembrane region" description="Helical" evidence="1">
    <location>
        <begin position="62"/>
        <end position="83"/>
    </location>
</feature>
<feature type="transmembrane region" description="Helical" evidence="1">
    <location>
        <begin position="37"/>
        <end position="56"/>
    </location>
</feature>
<dbReference type="InterPro" id="IPR045723">
    <property type="entry name" value="DUF6077"/>
</dbReference>
<feature type="transmembrane region" description="Helical" evidence="1">
    <location>
        <begin position="253"/>
        <end position="279"/>
    </location>
</feature>
<feature type="transmembrane region" description="Helical" evidence="1">
    <location>
        <begin position="103"/>
        <end position="125"/>
    </location>
</feature>
<proteinExistence type="predicted"/>
<feature type="transmembrane region" description="Helical" evidence="1">
    <location>
        <begin position="186"/>
        <end position="204"/>
    </location>
</feature>
<evidence type="ECO:0000313" key="3">
    <source>
        <dbReference type="Proteomes" id="UP001207605"/>
    </source>
</evidence>
<keyword evidence="1" id="KW-1133">Transmembrane helix</keyword>
<protein>
    <submittedName>
        <fullName evidence="2">DUF6077 domain-containing protein</fullName>
    </submittedName>
</protein>
<feature type="transmembrane region" description="Helical" evidence="1">
    <location>
        <begin position="427"/>
        <end position="448"/>
    </location>
</feature>
<gene>
    <name evidence="2" type="ORF">OCV65_08135</name>
</gene>
<evidence type="ECO:0000256" key="1">
    <source>
        <dbReference type="SAM" id="Phobius"/>
    </source>
</evidence>
<dbReference type="RefSeq" id="WP_262581641.1">
    <property type="nucleotide sequence ID" value="NZ_JAOQJV010000009.1"/>
</dbReference>
<feature type="transmembrane region" description="Helical" evidence="1">
    <location>
        <begin position="224"/>
        <end position="241"/>
    </location>
</feature>